<dbReference type="RefSeq" id="WP_155357849.1">
    <property type="nucleotide sequence ID" value="NZ_BAAAHL010000021.1"/>
</dbReference>
<dbReference type="PANTHER" id="PTHR43881">
    <property type="entry name" value="GAMMA-GLUTAMYLTRANSPEPTIDASE (AFU_ORTHOLOGUE AFUA_4G13580)"/>
    <property type="match status" value="1"/>
</dbReference>
<evidence type="ECO:0000256" key="1">
    <source>
        <dbReference type="SAM" id="MobiDB-lite"/>
    </source>
</evidence>
<dbReference type="InterPro" id="IPR029055">
    <property type="entry name" value="Ntn_hydrolases_N"/>
</dbReference>
<proteinExistence type="predicted"/>
<dbReference type="PANTHER" id="PTHR43881:SF1">
    <property type="entry name" value="GAMMA-GLUTAMYLTRANSPEPTIDASE (AFU_ORTHOLOGUE AFUA_4G13580)"/>
    <property type="match status" value="1"/>
</dbReference>
<sequence length="438" mass="43694">MTATAVLAANAVAHGSLGVVGAGARTAAAIGAAALLDGGNAFDAVIAAGLAETVLLPPKCGLAGDVVALILPAGRPAPRALLSIGAAARRLPEALATRPLPRDGGLSVGVPGAPGGYAALAALGRLGLDRLARPAIELARRGIVWPELCAALAREADDLLAYHQPAGCRYRPAAGPLQAGTLLRLPGLALLLGEFAERGAGLFHGPAGAVLAERVAAAGGVVGRDDLAVPTAEWAEPVRQDGIWATPAPTRGPALLAALAGERALVGGPIGEGTSVVAAADGEGNAVVMVHSNSHPQFGSGLVAEPYDLVLSNRAGRGFHPDPGHPDGPAPGRRPPTTLHAWALDTRGTGRPDVFGATPGGEQQVPWNAQVLGDLMTTGPDDLGAILTGPRWSLQDGARVPVETSPSAVRPAHVLLRLTGAGLTAAADPRIGATALGV</sequence>
<protein>
    <recommendedName>
        <fullName evidence="4">Gamma-glutamyltranspeptidase</fullName>
    </recommendedName>
</protein>
<organism evidence="2 3">
    <name type="scientific">Acrocarpospora macrocephala</name>
    <dbReference type="NCBI Taxonomy" id="150177"/>
    <lineage>
        <taxon>Bacteria</taxon>
        <taxon>Bacillati</taxon>
        <taxon>Actinomycetota</taxon>
        <taxon>Actinomycetes</taxon>
        <taxon>Streptosporangiales</taxon>
        <taxon>Streptosporangiaceae</taxon>
        <taxon>Acrocarpospora</taxon>
    </lineage>
</organism>
<evidence type="ECO:0000313" key="3">
    <source>
        <dbReference type="Proteomes" id="UP000331127"/>
    </source>
</evidence>
<name>A0A5M3WT19_9ACTN</name>
<dbReference type="SUPFAM" id="SSF56235">
    <property type="entry name" value="N-terminal nucleophile aminohydrolases (Ntn hydrolases)"/>
    <property type="match status" value="1"/>
</dbReference>
<dbReference type="OrthoDB" id="9781342at2"/>
<comment type="caution">
    <text evidence="2">The sequence shown here is derived from an EMBL/GenBank/DDBJ whole genome shotgun (WGS) entry which is preliminary data.</text>
</comment>
<accession>A0A5M3WT19</accession>
<evidence type="ECO:0008006" key="4">
    <source>
        <dbReference type="Google" id="ProtNLM"/>
    </source>
</evidence>
<dbReference type="PRINTS" id="PR01210">
    <property type="entry name" value="GGTRANSPTASE"/>
</dbReference>
<dbReference type="Pfam" id="PF01019">
    <property type="entry name" value="G_glu_transpept"/>
    <property type="match status" value="2"/>
</dbReference>
<keyword evidence="3" id="KW-1185">Reference proteome</keyword>
<feature type="region of interest" description="Disordered" evidence="1">
    <location>
        <begin position="315"/>
        <end position="336"/>
    </location>
</feature>
<dbReference type="Gene3D" id="3.60.20.40">
    <property type="match status" value="1"/>
</dbReference>
<dbReference type="AlphaFoldDB" id="A0A5M3WT19"/>
<dbReference type="Proteomes" id="UP000331127">
    <property type="component" value="Unassembled WGS sequence"/>
</dbReference>
<dbReference type="InterPro" id="IPR043137">
    <property type="entry name" value="GGT_ssub_C"/>
</dbReference>
<evidence type="ECO:0000313" key="2">
    <source>
        <dbReference type="EMBL" id="GES12547.1"/>
    </source>
</evidence>
<dbReference type="InterPro" id="IPR052896">
    <property type="entry name" value="GGT-like_enzyme"/>
</dbReference>
<reference evidence="2 3" key="1">
    <citation type="submission" date="2019-10" db="EMBL/GenBank/DDBJ databases">
        <title>Whole genome shotgun sequence of Acrocarpospora macrocephala NBRC 16266.</title>
        <authorList>
            <person name="Ichikawa N."/>
            <person name="Kimura A."/>
            <person name="Kitahashi Y."/>
            <person name="Komaki H."/>
            <person name="Oguchi A."/>
        </authorList>
    </citation>
    <scope>NUCLEOTIDE SEQUENCE [LARGE SCALE GENOMIC DNA]</scope>
    <source>
        <strain evidence="2 3">NBRC 16266</strain>
    </source>
</reference>
<dbReference type="EMBL" id="BLAE01000036">
    <property type="protein sequence ID" value="GES12547.1"/>
    <property type="molecule type" value="Genomic_DNA"/>
</dbReference>
<gene>
    <name evidence="2" type="ORF">Amac_061440</name>
</gene>